<evidence type="ECO:0000256" key="1">
    <source>
        <dbReference type="SAM" id="MobiDB-lite"/>
    </source>
</evidence>
<feature type="transmembrane region" description="Helical" evidence="2">
    <location>
        <begin position="12"/>
        <end position="31"/>
    </location>
</feature>
<dbReference type="PANTHER" id="PTHR36834">
    <property type="entry name" value="MEMBRANE PROTEIN-RELATED"/>
    <property type="match status" value="1"/>
</dbReference>
<feature type="transmembrane region" description="Helical" evidence="2">
    <location>
        <begin position="63"/>
        <end position="80"/>
    </location>
</feature>
<dbReference type="InterPro" id="IPR053150">
    <property type="entry name" value="Teicoplanin_resist-assoc"/>
</dbReference>
<dbReference type="RefSeq" id="WP_148733629.1">
    <property type="nucleotide sequence ID" value="NZ_VSSB01000001.1"/>
</dbReference>
<dbReference type="PANTHER" id="PTHR36834:SF1">
    <property type="entry name" value="INTEGRAL MEMBRANE PROTEIN"/>
    <property type="match status" value="1"/>
</dbReference>
<name>A0A5S4V559_9MICO</name>
<reference evidence="4 5" key="1">
    <citation type="submission" date="2019-08" db="EMBL/GenBank/DDBJ databases">
        <authorList>
            <person name="Hu J."/>
        </authorList>
    </citation>
    <scope>NUCLEOTIDE SEQUENCE [LARGE SCALE GENOMIC DNA]</scope>
    <source>
        <strain evidence="4 5">NEAU-184</strain>
    </source>
</reference>
<evidence type="ECO:0000259" key="3">
    <source>
        <dbReference type="Pfam" id="PF04892"/>
    </source>
</evidence>
<sequence length="194" mass="20388">MTGWRSRTRTVLVALLAVYLVLLVWLVLWKLEVPWVGDDGRRVIKLVPFVPGDGTGASRPLEVVANLLLFVPFGVYLRLLAPSWSWWRAAGVFASASLGLEIAQYVLAVGSSDVTDVIVNTAGGLAGIGVVAAAGRRLEGRTAAVMVRACSIATVLALVASAVVTASPLRYGSPGTGPSLDRTLPAQQHPTSSD</sequence>
<feature type="transmembrane region" description="Helical" evidence="2">
    <location>
        <begin position="92"/>
        <end position="111"/>
    </location>
</feature>
<keyword evidence="2" id="KW-0472">Membrane</keyword>
<keyword evidence="5" id="KW-1185">Reference proteome</keyword>
<dbReference type="AlphaFoldDB" id="A0A5S4V559"/>
<accession>A0A5S4V559</accession>
<evidence type="ECO:0000313" key="4">
    <source>
        <dbReference type="EMBL" id="TYL54166.1"/>
    </source>
</evidence>
<proteinExistence type="predicted"/>
<keyword evidence="2" id="KW-1133">Transmembrane helix</keyword>
<organism evidence="4 5">
    <name type="scientific">Agromyces mariniharenae</name>
    <dbReference type="NCBI Taxonomy" id="2604423"/>
    <lineage>
        <taxon>Bacteria</taxon>
        <taxon>Bacillati</taxon>
        <taxon>Actinomycetota</taxon>
        <taxon>Actinomycetes</taxon>
        <taxon>Micrococcales</taxon>
        <taxon>Microbacteriaceae</taxon>
        <taxon>Agromyces</taxon>
    </lineage>
</organism>
<feature type="domain" description="VanZ-like" evidence="3">
    <location>
        <begin position="17"/>
        <end position="131"/>
    </location>
</feature>
<feature type="transmembrane region" description="Helical" evidence="2">
    <location>
        <begin position="117"/>
        <end position="135"/>
    </location>
</feature>
<dbReference type="InterPro" id="IPR006976">
    <property type="entry name" value="VanZ-like"/>
</dbReference>
<evidence type="ECO:0000256" key="2">
    <source>
        <dbReference type="SAM" id="Phobius"/>
    </source>
</evidence>
<evidence type="ECO:0000313" key="5">
    <source>
        <dbReference type="Proteomes" id="UP000325243"/>
    </source>
</evidence>
<dbReference type="Proteomes" id="UP000325243">
    <property type="component" value="Unassembled WGS sequence"/>
</dbReference>
<gene>
    <name evidence="4" type="ORF">FYC51_11345</name>
</gene>
<feature type="transmembrane region" description="Helical" evidence="2">
    <location>
        <begin position="147"/>
        <end position="169"/>
    </location>
</feature>
<dbReference type="EMBL" id="VSSB01000001">
    <property type="protein sequence ID" value="TYL54166.1"/>
    <property type="molecule type" value="Genomic_DNA"/>
</dbReference>
<feature type="compositionally biased region" description="Polar residues" evidence="1">
    <location>
        <begin position="185"/>
        <end position="194"/>
    </location>
</feature>
<dbReference type="Pfam" id="PF04892">
    <property type="entry name" value="VanZ"/>
    <property type="match status" value="1"/>
</dbReference>
<comment type="caution">
    <text evidence="4">The sequence shown here is derived from an EMBL/GenBank/DDBJ whole genome shotgun (WGS) entry which is preliminary data.</text>
</comment>
<keyword evidence="2" id="KW-0812">Transmembrane</keyword>
<protein>
    <submittedName>
        <fullName evidence="4">VanZ family protein</fullName>
    </submittedName>
</protein>
<feature type="region of interest" description="Disordered" evidence="1">
    <location>
        <begin position="174"/>
        <end position="194"/>
    </location>
</feature>